<dbReference type="Proteomes" id="UP001225761">
    <property type="component" value="Unassembled WGS sequence"/>
</dbReference>
<name>A0ABT6Z5M9_9BACT</name>
<accession>A0ABT6Z5M9</accession>
<keyword evidence="2" id="KW-1185">Reference proteome</keyword>
<dbReference type="EMBL" id="JASHIE010000013">
    <property type="protein sequence ID" value="MDI9876441.1"/>
    <property type="molecule type" value="Genomic_DNA"/>
</dbReference>
<comment type="caution">
    <text evidence="1">The sequence shown here is derived from an EMBL/GenBank/DDBJ whole genome shotgun (WGS) entry which is preliminary data.</text>
</comment>
<reference evidence="1 2" key="1">
    <citation type="submission" date="2023-05" db="EMBL/GenBank/DDBJ databases">
        <title>Novel species of genus Flectobacillus isolated from stream in China.</title>
        <authorList>
            <person name="Lu H."/>
        </authorList>
    </citation>
    <scope>NUCLEOTIDE SEQUENCE [LARGE SCALE GENOMIC DNA]</scope>
    <source>
        <strain evidence="1 2">LFS242W</strain>
    </source>
</reference>
<dbReference type="RefSeq" id="WP_283382751.1">
    <property type="nucleotide sequence ID" value="NZ_JASHIE010000013.1"/>
</dbReference>
<evidence type="ECO:0000313" key="1">
    <source>
        <dbReference type="EMBL" id="MDI9876441.1"/>
    </source>
</evidence>
<proteinExistence type="predicted"/>
<protein>
    <recommendedName>
        <fullName evidence="3">Lipocalin-like domain-containing protein</fullName>
    </recommendedName>
</protein>
<evidence type="ECO:0000313" key="2">
    <source>
        <dbReference type="Proteomes" id="UP001225761"/>
    </source>
</evidence>
<evidence type="ECO:0008006" key="3">
    <source>
        <dbReference type="Google" id="ProtNLM"/>
    </source>
</evidence>
<organism evidence="1 2">
    <name type="scientific">Flectobacillus rivi</name>
    <dbReference type="NCBI Taxonomy" id="2984209"/>
    <lineage>
        <taxon>Bacteria</taxon>
        <taxon>Pseudomonadati</taxon>
        <taxon>Bacteroidota</taxon>
        <taxon>Cytophagia</taxon>
        <taxon>Cytophagales</taxon>
        <taxon>Flectobacillaceae</taxon>
        <taxon>Flectobacillus</taxon>
    </lineage>
</organism>
<sequence>MFSVEQTTQTSKRVFTLLLLLLSITINLKAQTSIHGKWQISRYIIGATFSGKSEKIDTLSKEEFFYEFKEDKTFTADGWINPFRGSLNHNKIKGTYLIQNNELKLIYLGEEDKFNSNFYFDYVLDKYALILSFDKVKLIKWYKNSKNPDDSYALKLSQSMFTAVEGKMYFKRVK</sequence>
<gene>
    <name evidence="1" type="ORF">QM481_18015</name>
</gene>